<dbReference type="SUPFAM" id="SSF53098">
    <property type="entry name" value="Ribonuclease H-like"/>
    <property type="match status" value="1"/>
</dbReference>
<name>A0AB37W2J5_9PLEO</name>
<dbReference type="AlphaFoldDB" id="A0AB37W2J5"/>
<keyword evidence="3" id="KW-0863">Zinc-finger</keyword>
<proteinExistence type="predicted"/>
<dbReference type="GO" id="GO:0008270">
    <property type="term" value="F:zinc ion binding"/>
    <property type="evidence" value="ECO:0007669"/>
    <property type="project" value="UniProtKB-KW"/>
</dbReference>
<evidence type="ECO:0000256" key="5">
    <source>
        <dbReference type="ARBA" id="ARBA00023242"/>
    </source>
</evidence>
<dbReference type="PANTHER" id="PTHR46481:SF10">
    <property type="entry name" value="ZINC FINGER BED DOMAIN-CONTAINING PROTEIN 39"/>
    <property type="match status" value="1"/>
</dbReference>
<gene>
    <name evidence="6" type="ORF">AA0115_g10953</name>
</gene>
<evidence type="ECO:0000256" key="2">
    <source>
        <dbReference type="ARBA" id="ARBA00022723"/>
    </source>
</evidence>
<keyword evidence="5" id="KW-0539">Nucleus</keyword>
<dbReference type="InterPro" id="IPR052035">
    <property type="entry name" value="ZnF_BED_domain_contain"/>
</dbReference>
<organism evidence="6 7">
    <name type="scientific">Alternaria tenuissima</name>
    <dbReference type="NCBI Taxonomy" id="119927"/>
    <lineage>
        <taxon>Eukaryota</taxon>
        <taxon>Fungi</taxon>
        <taxon>Dikarya</taxon>
        <taxon>Ascomycota</taxon>
        <taxon>Pezizomycotina</taxon>
        <taxon>Dothideomycetes</taxon>
        <taxon>Pleosporomycetidae</taxon>
        <taxon>Pleosporales</taxon>
        <taxon>Pleosporineae</taxon>
        <taxon>Pleosporaceae</taxon>
        <taxon>Alternaria</taxon>
        <taxon>Alternaria sect. Alternaria</taxon>
        <taxon>Alternaria alternata complex</taxon>
    </lineage>
</organism>
<accession>A0AB37W2J5</accession>
<dbReference type="InterPro" id="IPR012337">
    <property type="entry name" value="RNaseH-like_sf"/>
</dbReference>
<protein>
    <recommendedName>
        <fullName evidence="8">DUF659 domain-containing protein</fullName>
    </recommendedName>
</protein>
<evidence type="ECO:0000313" key="6">
    <source>
        <dbReference type="EMBL" id="RYN19097.1"/>
    </source>
</evidence>
<reference evidence="6" key="2">
    <citation type="journal article" date="2019" name="bioRxiv">
        <title>Genomics, evolutionary history and diagnostics of the Alternaria alternata species group including apple and Asian pear pathotypes.</title>
        <authorList>
            <person name="Armitage A.D."/>
            <person name="Cockerton H.M."/>
            <person name="Sreenivasaprasad S."/>
            <person name="Woodhall J.W."/>
            <person name="Lane C.R."/>
            <person name="Harrison R.J."/>
            <person name="Clarkson J.P."/>
        </authorList>
    </citation>
    <scope>NUCLEOTIDE SEQUENCE</scope>
    <source>
        <strain evidence="6">FERA 1164</strain>
    </source>
</reference>
<keyword evidence="4" id="KW-0862">Zinc</keyword>
<sequence length="380" mass="43207">MRLYDHLRPQVVTELSRAQSKIHISFDGWTTKGGKRGFLGIVAHYVDKQGDIVDLPIALPQLTGAYSGHGMAKVVIQTLKEFGINAQRIGYFVLDNASSNDTAIDAIALTMGFNPRHRRLRCSPHTINLVGQMLLWGENSASYNNDTAEIIAESEYMSEWRRDGPLGVLLGIVNYIKTPQQYALFADFQRLAHRELLADAPPDKRKILEPVKPVITRWNSFYSCFERAVQLQPAINAYASHHIKRIRDEDTYAESRRNKLPHAPHWMRSDGLTTHDWAVVTEYMDALKPLKAATKRLEGRGNSGRFGCIAEVILVFEYILNYYESRVLAYEAVEYNAHDEAPEDHLAINMRAAWAKASEYYSKLDLSPAYYAATILHPYY</sequence>
<dbReference type="GO" id="GO:0005634">
    <property type="term" value="C:nucleus"/>
    <property type="evidence" value="ECO:0007669"/>
    <property type="project" value="UniProtKB-SubCell"/>
</dbReference>
<comment type="subcellular location">
    <subcellularLocation>
        <location evidence="1">Nucleus</location>
    </subcellularLocation>
</comment>
<comment type="caution">
    <text evidence="6">The sequence shown here is derived from an EMBL/GenBank/DDBJ whole genome shotgun (WGS) entry which is preliminary data.</text>
</comment>
<evidence type="ECO:0000256" key="4">
    <source>
        <dbReference type="ARBA" id="ARBA00022833"/>
    </source>
</evidence>
<keyword evidence="2" id="KW-0479">Metal-binding</keyword>
<reference evidence="6" key="1">
    <citation type="submission" date="2017-10" db="EMBL/GenBank/DDBJ databases">
        <authorList>
            <person name="Armitage A.D."/>
            <person name="Barbara D.J."/>
            <person name="Woodhall J.W."/>
            <person name="Sreenivasaprasad S."/>
            <person name="Lane C.R."/>
            <person name="Clarkson J.P."/>
            <person name="Harrison R.J."/>
        </authorList>
    </citation>
    <scope>NUCLEOTIDE SEQUENCE</scope>
    <source>
        <strain evidence="6">FERA 1164</strain>
    </source>
</reference>
<dbReference type="EMBL" id="PDXB01000045">
    <property type="protein sequence ID" value="RYN19097.1"/>
    <property type="molecule type" value="Genomic_DNA"/>
</dbReference>
<dbReference type="PANTHER" id="PTHR46481">
    <property type="entry name" value="ZINC FINGER BED DOMAIN-CONTAINING PROTEIN 4"/>
    <property type="match status" value="1"/>
</dbReference>
<evidence type="ECO:0000256" key="3">
    <source>
        <dbReference type="ARBA" id="ARBA00022771"/>
    </source>
</evidence>
<evidence type="ECO:0000313" key="7">
    <source>
        <dbReference type="Proteomes" id="UP000292340"/>
    </source>
</evidence>
<dbReference type="Proteomes" id="UP000292340">
    <property type="component" value="Unassembled WGS sequence"/>
</dbReference>
<evidence type="ECO:0008006" key="8">
    <source>
        <dbReference type="Google" id="ProtNLM"/>
    </source>
</evidence>
<evidence type="ECO:0000256" key="1">
    <source>
        <dbReference type="ARBA" id="ARBA00004123"/>
    </source>
</evidence>